<sequence length="41" mass="5036">NRAQRIWLQVEIENMEAMNLYTKLGLEKAYSYYYLEKHLVI</sequence>
<proteinExistence type="predicted"/>
<evidence type="ECO:0000313" key="1">
    <source>
        <dbReference type="EMBL" id="GAH41858.1"/>
    </source>
</evidence>
<dbReference type="Gene3D" id="3.40.630.30">
    <property type="match status" value="1"/>
</dbReference>
<reference evidence="1" key="1">
    <citation type="journal article" date="2014" name="Front. Microbiol.">
        <title>High frequency of phylogenetically diverse reductive dehalogenase-homologous genes in deep subseafloor sedimentary metagenomes.</title>
        <authorList>
            <person name="Kawai M."/>
            <person name="Futagami T."/>
            <person name="Toyoda A."/>
            <person name="Takaki Y."/>
            <person name="Nishi S."/>
            <person name="Hori S."/>
            <person name="Arai W."/>
            <person name="Tsubouchi T."/>
            <person name="Morono Y."/>
            <person name="Uchiyama I."/>
            <person name="Ito T."/>
            <person name="Fujiyama A."/>
            <person name="Inagaki F."/>
            <person name="Takami H."/>
        </authorList>
    </citation>
    <scope>NUCLEOTIDE SEQUENCE</scope>
    <source>
        <strain evidence="1">Expedition CK06-06</strain>
    </source>
</reference>
<comment type="caution">
    <text evidence="1">The sequence shown here is derived from an EMBL/GenBank/DDBJ whole genome shotgun (WGS) entry which is preliminary data.</text>
</comment>
<accession>X1H961</accession>
<dbReference type="EMBL" id="BARU01012493">
    <property type="protein sequence ID" value="GAH41858.1"/>
    <property type="molecule type" value="Genomic_DNA"/>
</dbReference>
<organism evidence="1">
    <name type="scientific">marine sediment metagenome</name>
    <dbReference type="NCBI Taxonomy" id="412755"/>
    <lineage>
        <taxon>unclassified sequences</taxon>
        <taxon>metagenomes</taxon>
        <taxon>ecological metagenomes</taxon>
    </lineage>
</organism>
<name>X1H961_9ZZZZ</name>
<feature type="non-terminal residue" evidence="1">
    <location>
        <position position="1"/>
    </location>
</feature>
<protein>
    <recommendedName>
        <fullName evidence="2">N-acetyltransferase domain-containing protein</fullName>
    </recommendedName>
</protein>
<gene>
    <name evidence="1" type="ORF">S03H2_23019</name>
</gene>
<evidence type="ECO:0008006" key="2">
    <source>
        <dbReference type="Google" id="ProtNLM"/>
    </source>
</evidence>
<dbReference type="AlphaFoldDB" id="X1H961"/>